<accession>A0AA46WUM4</accession>
<keyword evidence="1" id="KW-0812">Transmembrane</keyword>
<feature type="transmembrane region" description="Helical" evidence="1">
    <location>
        <begin position="112"/>
        <end position="130"/>
    </location>
</feature>
<keyword evidence="1" id="KW-0472">Membrane</keyword>
<evidence type="ECO:0000256" key="1">
    <source>
        <dbReference type="SAM" id="Phobius"/>
    </source>
</evidence>
<feature type="transmembrane region" description="Helical" evidence="1">
    <location>
        <begin position="150"/>
        <end position="168"/>
    </location>
</feature>
<reference evidence="2 3" key="1">
    <citation type="journal article" date="2021" name="Front. Microbiol.">
        <title>Bacterial Transformation of Aromatic Monomers in Softwood Black Liquor.</title>
        <authorList>
            <person name="Navas L.E."/>
            <person name="Dexter G."/>
            <person name="Liu J."/>
            <person name="Levy-Booth D."/>
            <person name="Cho M."/>
            <person name="Jang S.K."/>
            <person name="Mansfield S.D."/>
            <person name="Renneckar S."/>
            <person name="Mohn W.W."/>
            <person name="Eltis L.D."/>
        </authorList>
    </citation>
    <scope>NUCLEOTIDE SEQUENCE [LARGE SCALE GENOMIC DNA]</scope>
    <source>
        <strain evidence="2 3">GD02</strain>
    </source>
</reference>
<feature type="transmembrane region" description="Helical" evidence="1">
    <location>
        <begin position="55"/>
        <end position="74"/>
    </location>
</feature>
<keyword evidence="1" id="KW-1133">Transmembrane helix</keyword>
<dbReference type="AlphaFoldDB" id="A0AA46WUM4"/>
<sequence length="309" mass="34646">MSEFIEIPSSGKDSAPTWPQRFRPASFCAGVFCTGFSLVALFWTVDDWRADDLGATALALSLTVMMTIVAAGMFERGGFHRFGLHPRIRQCRDDLHGPGIEIPYVRILPVQLSVVFSCITILGAFMIRASNRPDGAMLLARHELPYSGSFIAWTTCATVAVCALPFLIHPRGFTRIHADGIRRRTTWLVRRGVSDVFVRWDEIQEVAADVYTVSGRGGSTHNPLIRLHVSGYEPTPPRVAHDKPDSFTVPAYVLVSEPNTLLGLVDRLHRCPDDCHLVTTPEGPELLRPLPVRERLRIARKIPRQQWEW</sequence>
<evidence type="ECO:0000313" key="3">
    <source>
        <dbReference type="Proteomes" id="UP001162740"/>
    </source>
</evidence>
<proteinExistence type="predicted"/>
<organism evidence="2 3">
    <name type="scientific">Rhodococcus rhodochrous</name>
    <dbReference type="NCBI Taxonomy" id="1829"/>
    <lineage>
        <taxon>Bacteria</taxon>
        <taxon>Bacillati</taxon>
        <taxon>Actinomycetota</taxon>
        <taxon>Actinomycetes</taxon>
        <taxon>Mycobacteriales</taxon>
        <taxon>Nocardiaceae</taxon>
        <taxon>Rhodococcus</taxon>
    </lineage>
</organism>
<dbReference type="EMBL" id="CP083974">
    <property type="protein sequence ID" value="UZF44674.1"/>
    <property type="molecule type" value="Genomic_DNA"/>
</dbReference>
<dbReference type="RefSeq" id="WP_229579675.1">
    <property type="nucleotide sequence ID" value="NZ_CP083974.1"/>
</dbReference>
<protein>
    <submittedName>
        <fullName evidence="2">Uncharacterized protein</fullName>
    </submittedName>
</protein>
<name>A0AA46WUM4_RHORH</name>
<evidence type="ECO:0000313" key="2">
    <source>
        <dbReference type="EMBL" id="UZF44674.1"/>
    </source>
</evidence>
<gene>
    <name evidence="2" type="ORF">KUM34_022980</name>
</gene>
<feature type="transmembrane region" description="Helical" evidence="1">
    <location>
        <begin position="25"/>
        <end position="43"/>
    </location>
</feature>
<dbReference type="Proteomes" id="UP001162740">
    <property type="component" value="Chromosome"/>
</dbReference>